<dbReference type="AlphaFoldDB" id="A0A9P6QUV4"/>
<reference evidence="2" key="1">
    <citation type="journal article" date="2020" name="Fungal Divers.">
        <title>Resolving the Mortierellaceae phylogeny through synthesis of multi-gene phylogenetics and phylogenomics.</title>
        <authorList>
            <person name="Vandepol N."/>
            <person name="Liber J."/>
            <person name="Desiro A."/>
            <person name="Na H."/>
            <person name="Kennedy M."/>
            <person name="Barry K."/>
            <person name="Grigoriev I.V."/>
            <person name="Miller A.N."/>
            <person name="O'Donnell K."/>
            <person name="Stajich J.E."/>
            <person name="Bonito G."/>
        </authorList>
    </citation>
    <scope>NUCLEOTIDE SEQUENCE</scope>
    <source>
        <strain evidence="2">NVP60</strain>
    </source>
</reference>
<accession>A0A9P6QUV4</accession>
<keyword evidence="1" id="KW-0812">Transmembrane</keyword>
<feature type="transmembrane region" description="Helical" evidence="1">
    <location>
        <begin position="481"/>
        <end position="504"/>
    </location>
</feature>
<sequence>MFLPWSFFMMNLFFVALDLLVAVALGAALTHISRRTEGYAHSIRWIQQAGYYEMFTALRLSAWRRVGGKPLLALFATFTGSIALTAILVGAKTFAIRGILEGEPSYEVVSSRQFIASNVVTSLPAWVIPINSDTTIQDALTKAVNGSRSIPQANRSSKWYQPQLSAYEVACNRFDFMASYNLSLRLLNESSCATVNIYATGSGDEVTTESYIVPRSHDRGKVFYSTRSNRLLTEPKVFDLSIISHLGYKEHLCGTLNYNFQLINTTRVGLTSTPKTVLTKCLFTSGEMVSMASTTVRFLVPNQGMFQSTATAIFGDQNELVLAMQESVDNGTLTNLPIHLHVKHTVMEVKISGTEVAVLLCVGSRELAEELPHVTCGYTIINALIAKSRAMDPDIARLLLNKGHNPINITVTNMMTLHHLPSVWQDKKPSFEMSKILNASLEASDYVARLGQSFVVDWNASMLHIAFDTVKILEGYEVPGWLILLMVGVMLVCLVFWAATEYWAEGKYKRSLYFAVSKELTKEEAKTKPRLHKFDTDTLRFEGRRIVAAGDPVPASDEEEKI</sequence>
<evidence type="ECO:0000313" key="3">
    <source>
        <dbReference type="Proteomes" id="UP000823405"/>
    </source>
</evidence>
<proteinExistence type="predicted"/>
<organism evidence="2 3">
    <name type="scientific">Linnemannia gamsii</name>
    <dbReference type="NCBI Taxonomy" id="64522"/>
    <lineage>
        <taxon>Eukaryota</taxon>
        <taxon>Fungi</taxon>
        <taxon>Fungi incertae sedis</taxon>
        <taxon>Mucoromycota</taxon>
        <taxon>Mortierellomycotina</taxon>
        <taxon>Mortierellomycetes</taxon>
        <taxon>Mortierellales</taxon>
        <taxon>Mortierellaceae</taxon>
        <taxon>Linnemannia</taxon>
    </lineage>
</organism>
<comment type="caution">
    <text evidence="2">The sequence shown here is derived from an EMBL/GenBank/DDBJ whole genome shotgun (WGS) entry which is preliminary data.</text>
</comment>
<evidence type="ECO:0000313" key="2">
    <source>
        <dbReference type="EMBL" id="KAG0299636.1"/>
    </source>
</evidence>
<dbReference type="Proteomes" id="UP000823405">
    <property type="component" value="Unassembled WGS sequence"/>
</dbReference>
<keyword evidence="1" id="KW-1133">Transmembrane helix</keyword>
<evidence type="ECO:0008006" key="4">
    <source>
        <dbReference type="Google" id="ProtNLM"/>
    </source>
</evidence>
<evidence type="ECO:0000256" key="1">
    <source>
        <dbReference type="SAM" id="Phobius"/>
    </source>
</evidence>
<keyword evidence="1" id="KW-0472">Membrane</keyword>
<keyword evidence="3" id="KW-1185">Reference proteome</keyword>
<dbReference type="OrthoDB" id="2405755at2759"/>
<dbReference type="EMBL" id="JAAAIN010001862">
    <property type="protein sequence ID" value="KAG0299636.1"/>
    <property type="molecule type" value="Genomic_DNA"/>
</dbReference>
<protein>
    <recommendedName>
        <fullName evidence="4">Transmembrane protein</fullName>
    </recommendedName>
</protein>
<feature type="transmembrane region" description="Helical" evidence="1">
    <location>
        <begin position="6"/>
        <end position="29"/>
    </location>
</feature>
<gene>
    <name evidence="2" type="ORF">BGZ97_003609</name>
</gene>
<feature type="transmembrane region" description="Helical" evidence="1">
    <location>
        <begin position="71"/>
        <end position="91"/>
    </location>
</feature>
<name>A0A9P6QUV4_9FUNG</name>